<dbReference type="KEGG" id="sri:SELR_03100"/>
<dbReference type="eggNOG" id="COG2810">
    <property type="taxonomic scope" value="Bacteria"/>
</dbReference>
<name>I0GMN1_SELRL</name>
<dbReference type="PATRIC" id="fig|927704.6.peg.319"/>
<reference evidence="1 2" key="1">
    <citation type="submission" date="2011-10" db="EMBL/GenBank/DDBJ databases">
        <title>Whole genome sequence of Selenomonas ruminantium subsp. lactilytica TAM6421.</title>
        <authorList>
            <person name="Oguchi A."/>
            <person name="Ankai A."/>
            <person name="Kaneko J."/>
            <person name="Yamada-Narita S."/>
            <person name="Fukui S."/>
            <person name="Takahashi M."/>
            <person name="Onodera T."/>
            <person name="Kojima S."/>
            <person name="Fushimi T."/>
            <person name="Abe N."/>
            <person name="Kamio Y."/>
            <person name="Yamazaki S."/>
            <person name="Fujita N."/>
        </authorList>
    </citation>
    <scope>NUCLEOTIDE SEQUENCE [LARGE SCALE GENOMIC DNA]</scope>
    <source>
        <strain evidence="2">NBRC 103574 / TAM6421</strain>
    </source>
</reference>
<evidence type="ECO:0000313" key="1">
    <source>
        <dbReference type="EMBL" id="BAL82018.1"/>
    </source>
</evidence>
<protein>
    <submittedName>
        <fullName evidence="1">Uncharacterized protein</fullName>
    </submittedName>
</protein>
<organism evidence="1 2">
    <name type="scientific">Selenomonas ruminantium subsp. lactilytica (strain NBRC 103574 / TAM6421)</name>
    <dbReference type="NCBI Taxonomy" id="927704"/>
    <lineage>
        <taxon>Bacteria</taxon>
        <taxon>Bacillati</taxon>
        <taxon>Bacillota</taxon>
        <taxon>Negativicutes</taxon>
        <taxon>Selenomonadales</taxon>
        <taxon>Selenomonadaceae</taxon>
        <taxon>Selenomonas</taxon>
    </lineage>
</organism>
<dbReference type="HOGENOM" id="CLU_1224055_0_0_9"/>
<dbReference type="EMBL" id="AP012292">
    <property type="protein sequence ID" value="BAL82018.1"/>
    <property type="molecule type" value="Genomic_DNA"/>
</dbReference>
<dbReference type="RefSeq" id="WP_014423463.1">
    <property type="nucleotide sequence ID" value="NC_017068.1"/>
</dbReference>
<sequence length="226" mass="26607">MDLREATSLLNKFAPNNCHDICTLITGIQHELENTKNCLEAELIERQKSSDYQSLHDIISLQEILSEYITETANFVNYYKQEKKSNEQTVRPVKKRKKPLPLVDTDWYTIDQNDVTYKHLHALLFRNHQVAVEQWTSCYVEICNILYKKNPAIIERMLYHEGHGIKISNHPKDLRAPKKIEGSRLWLDVHDSAVNIRRHILRLLDLYHVPYEDVKVLYSDKLAVKE</sequence>
<gene>
    <name evidence="1" type="ordered locus">SELR_03100</name>
</gene>
<proteinExistence type="predicted"/>
<evidence type="ECO:0000313" key="2">
    <source>
        <dbReference type="Proteomes" id="UP000007887"/>
    </source>
</evidence>
<accession>I0GMN1</accession>
<dbReference type="Proteomes" id="UP000007887">
    <property type="component" value="Chromosome"/>
</dbReference>
<dbReference type="AlphaFoldDB" id="I0GMN1"/>